<feature type="region of interest" description="Disordered" evidence="1">
    <location>
        <begin position="55"/>
        <end position="82"/>
    </location>
</feature>
<evidence type="ECO:0000256" key="1">
    <source>
        <dbReference type="SAM" id="MobiDB-lite"/>
    </source>
</evidence>
<dbReference type="Proteomes" id="UP001374535">
    <property type="component" value="Chromosome 11"/>
</dbReference>
<feature type="region of interest" description="Disordered" evidence="1">
    <location>
        <begin position="105"/>
        <end position="146"/>
    </location>
</feature>
<evidence type="ECO:0000313" key="2">
    <source>
        <dbReference type="EMBL" id="WVY90107.1"/>
    </source>
</evidence>
<accession>A0AAQ3MFM3</accession>
<dbReference type="AlphaFoldDB" id="A0AAQ3MFM3"/>
<reference evidence="2 3" key="1">
    <citation type="journal article" date="2023" name="Life. Sci Alliance">
        <title>Evolutionary insights into 3D genome organization and epigenetic landscape of Vigna mungo.</title>
        <authorList>
            <person name="Junaid A."/>
            <person name="Singh B."/>
            <person name="Bhatia S."/>
        </authorList>
    </citation>
    <scope>NUCLEOTIDE SEQUENCE [LARGE SCALE GENOMIC DNA]</scope>
    <source>
        <strain evidence="2">Urdbean</strain>
    </source>
</reference>
<feature type="compositionally biased region" description="Basic and acidic residues" evidence="1">
    <location>
        <begin position="115"/>
        <end position="133"/>
    </location>
</feature>
<organism evidence="2 3">
    <name type="scientific">Vigna mungo</name>
    <name type="common">Black gram</name>
    <name type="synonym">Phaseolus mungo</name>
    <dbReference type="NCBI Taxonomy" id="3915"/>
    <lineage>
        <taxon>Eukaryota</taxon>
        <taxon>Viridiplantae</taxon>
        <taxon>Streptophyta</taxon>
        <taxon>Embryophyta</taxon>
        <taxon>Tracheophyta</taxon>
        <taxon>Spermatophyta</taxon>
        <taxon>Magnoliopsida</taxon>
        <taxon>eudicotyledons</taxon>
        <taxon>Gunneridae</taxon>
        <taxon>Pentapetalae</taxon>
        <taxon>rosids</taxon>
        <taxon>fabids</taxon>
        <taxon>Fabales</taxon>
        <taxon>Fabaceae</taxon>
        <taxon>Papilionoideae</taxon>
        <taxon>50 kb inversion clade</taxon>
        <taxon>NPAAA clade</taxon>
        <taxon>indigoferoid/millettioid clade</taxon>
        <taxon>Phaseoleae</taxon>
        <taxon>Vigna</taxon>
    </lineage>
</organism>
<name>A0AAQ3MFM3_VIGMU</name>
<sequence length="146" mass="16344">MKLVTIFLQEIDEITMEQSELEALVALLQISQINKEPESQIKQLKEISMDLNVATGGSDPILQKLNPDESSKTKMDTVGSSQTYGKSHAAAISEMFCGTNRNPAEFTPIEAENPYMREEKDEVRKRVSKEKSRGSSSKLNKKPKKP</sequence>
<dbReference type="EMBL" id="CP144690">
    <property type="protein sequence ID" value="WVY90107.1"/>
    <property type="molecule type" value="Genomic_DNA"/>
</dbReference>
<gene>
    <name evidence="2" type="ORF">V8G54_035621</name>
</gene>
<protein>
    <submittedName>
        <fullName evidence="2">Uncharacterized protein</fullName>
    </submittedName>
</protein>
<evidence type="ECO:0000313" key="3">
    <source>
        <dbReference type="Proteomes" id="UP001374535"/>
    </source>
</evidence>
<keyword evidence="3" id="KW-1185">Reference proteome</keyword>
<feature type="compositionally biased region" description="Basic and acidic residues" evidence="1">
    <location>
        <begin position="66"/>
        <end position="75"/>
    </location>
</feature>
<proteinExistence type="predicted"/>